<dbReference type="EMBL" id="WIXE01010299">
    <property type="protein sequence ID" value="KAK5977681.1"/>
    <property type="molecule type" value="Genomic_DNA"/>
</dbReference>
<dbReference type="PROSITE" id="PS50056">
    <property type="entry name" value="TYR_PHOSPHATASE_2"/>
    <property type="match status" value="1"/>
</dbReference>
<organism evidence="2 3">
    <name type="scientific">Trichostrongylus colubriformis</name>
    <name type="common">Black scour worm</name>
    <dbReference type="NCBI Taxonomy" id="6319"/>
    <lineage>
        <taxon>Eukaryota</taxon>
        <taxon>Metazoa</taxon>
        <taxon>Ecdysozoa</taxon>
        <taxon>Nematoda</taxon>
        <taxon>Chromadorea</taxon>
        <taxon>Rhabditida</taxon>
        <taxon>Rhabditina</taxon>
        <taxon>Rhabditomorpha</taxon>
        <taxon>Strongyloidea</taxon>
        <taxon>Trichostrongylidae</taxon>
        <taxon>Trichostrongylus</taxon>
    </lineage>
</organism>
<dbReference type="GO" id="GO:0004725">
    <property type="term" value="F:protein tyrosine phosphatase activity"/>
    <property type="evidence" value="ECO:0007669"/>
    <property type="project" value="InterPro"/>
</dbReference>
<proteinExistence type="predicted"/>
<dbReference type="InterPro" id="IPR000387">
    <property type="entry name" value="Tyr_Pase_dom"/>
</dbReference>
<gene>
    <name evidence="2" type="ORF">GCK32_011022</name>
</gene>
<dbReference type="Gene3D" id="3.90.190.10">
    <property type="entry name" value="Protein tyrosine phosphatase superfamily"/>
    <property type="match status" value="1"/>
</dbReference>
<evidence type="ECO:0000259" key="1">
    <source>
        <dbReference type="PROSITE" id="PS50056"/>
    </source>
</evidence>
<sequence>SMILSIVQEFVFSRLNGTVISVVHCSAGVGRSGTLVALEMCLMTVANTRPIDIHSEQLENFYRIMQATIATQTT</sequence>
<dbReference type="AlphaFoldDB" id="A0AAN8FEM8"/>
<keyword evidence="3" id="KW-1185">Reference proteome</keyword>
<accession>A0AAN8FEM8</accession>
<dbReference type="Proteomes" id="UP001331761">
    <property type="component" value="Unassembled WGS sequence"/>
</dbReference>
<evidence type="ECO:0000313" key="2">
    <source>
        <dbReference type="EMBL" id="KAK5977681.1"/>
    </source>
</evidence>
<name>A0AAN8FEM8_TRICO</name>
<reference evidence="2 3" key="1">
    <citation type="submission" date="2019-10" db="EMBL/GenBank/DDBJ databases">
        <title>Assembly and Annotation for the nematode Trichostrongylus colubriformis.</title>
        <authorList>
            <person name="Martin J."/>
        </authorList>
    </citation>
    <scope>NUCLEOTIDE SEQUENCE [LARGE SCALE GENOMIC DNA]</scope>
    <source>
        <strain evidence="2">G859</strain>
        <tissue evidence="2">Whole worm</tissue>
    </source>
</reference>
<dbReference type="PROSITE" id="PS00383">
    <property type="entry name" value="TYR_PHOSPHATASE_1"/>
    <property type="match status" value="1"/>
</dbReference>
<evidence type="ECO:0000313" key="3">
    <source>
        <dbReference type="Proteomes" id="UP001331761"/>
    </source>
</evidence>
<dbReference type="InterPro" id="IPR000242">
    <property type="entry name" value="PTP_cat"/>
</dbReference>
<feature type="non-terminal residue" evidence="2">
    <location>
        <position position="1"/>
    </location>
</feature>
<dbReference type="SUPFAM" id="SSF52799">
    <property type="entry name" value="(Phosphotyrosine protein) phosphatases II"/>
    <property type="match status" value="1"/>
</dbReference>
<dbReference type="InterPro" id="IPR016130">
    <property type="entry name" value="Tyr_Pase_AS"/>
</dbReference>
<dbReference type="InterPro" id="IPR029021">
    <property type="entry name" value="Prot-tyrosine_phosphatase-like"/>
</dbReference>
<protein>
    <recommendedName>
        <fullName evidence="1">Tyrosine specific protein phosphatases domain-containing protein</fullName>
    </recommendedName>
</protein>
<comment type="caution">
    <text evidence="2">The sequence shown here is derived from an EMBL/GenBank/DDBJ whole genome shotgun (WGS) entry which is preliminary data.</text>
</comment>
<feature type="domain" description="Tyrosine specific protein phosphatases" evidence="1">
    <location>
        <begin position="1"/>
        <end position="53"/>
    </location>
</feature>
<dbReference type="Pfam" id="PF00102">
    <property type="entry name" value="Y_phosphatase"/>
    <property type="match status" value="1"/>
</dbReference>